<evidence type="ECO:0000256" key="7">
    <source>
        <dbReference type="ARBA" id="ARBA00023098"/>
    </source>
</evidence>
<dbReference type="PANTHER" id="PTHR11157:SF17">
    <property type="entry name" value="ELONGATION OF VERY LONG CHAIN FATTY ACIDS PROTEIN 6"/>
    <property type="match status" value="1"/>
</dbReference>
<evidence type="ECO:0000256" key="1">
    <source>
        <dbReference type="ARBA" id="ARBA00004141"/>
    </source>
</evidence>
<dbReference type="InterPro" id="IPR002076">
    <property type="entry name" value="ELO_fam"/>
</dbReference>
<feature type="transmembrane region" description="Helical" evidence="10">
    <location>
        <begin position="246"/>
        <end position="269"/>
    </location>
</feature>
<comment type="caution">
    <text evidence="12">The sequence shown here is derived from an EMBL/GenBank/DDBJ whole genome shotgun (WGS) entry which is preliminary data.</text>
</comment>
<dbReference type="EMBL" id="JBBCAQ010000006">
    <property type="protein sequence ID" value="KAK7603869.1"/>
    <property type="molecule type" value="Genomic_DNA"/>
</dbReference>
<dbReference type="GO" id="GO:0034625">
    <property type="term" value="P:fatty acid elongation, monounsaturated fatty acid"/>
    <property type="evidence" value="ECO:0007669"/>
    <property type="project" value="TreeGrafter"/>
</dbReference>
<evidence type="ECO:0000256" key="11">
    <source>
        <dbReference type="SAM" id="MobiDB-lite"/>
    </source>
</evidence>
<feature type="transmembrane region" description="Helical" evidence="10">
    <location>
        <begin position="49"/>
        <end position="67"/>
    </location>
</feature>
<keyword evidence="2 10" id="KW-0444">Lipid biosynthesis</keyword>
<dbReference type="EC" id="2.3.1.199" evidence="10"/>
<gene>
    <name evidence="12" type="ORF">V9T40_003868</name>
</gene>
<comment type="similarity">
    <text evidence="10">Belongs to the ELO family.</text>
</comment>
<dbReference type="AlphaFoldDB" id="A0AAN9U1L5"/>
<feature type="transmembrane region" description="Helical" evidence="10">
    <location>
        <begin position="179"/>
        <end position="198"/>
    </location>
</feature>
<dbReference type="GO" id="GO:0005789">
    <property type="term" value="C:endoplasmic reticulum membrane"/>
    <property type="evidence" value="ECO:0007669"/>
    <property type="project" value="TreeGrafter"/>
</dbReference>
<evidence type="ECO:0000256" key="9">
    <source>
        <dbReference type="ARBA" id="ARBA00023160"/>
    </source>
</evidence>
<sequence>MAADGGILSANLRENLTSIIPSYSYMFAFEQKFSPEKARQWMDHNWTRGFYYCGLYVLIVFTIKHYMQDRPRFNLRKVLVLWNTMLATFSIIGATRTLPELIHVLTNHGIYHSVCIPSFIESDRVAGFWTWMFALSKLPELGDTIFVVLRKQPLIFLHWYHHITVLLYTWYAYKEYTSSARWFIVMNYCVHSLMYSYYAARAMGFFPPRFIMMLITSLQIAQMVIGCVVNYWSYVFLRSNQSCHVSVLNVQLSTCMYFSYFVLFGRFFYKAYLSPSGKKKPTSIPGSIYTSNKDDKVKSQ</sequence>
<dbReference type="PROSITE" id="PS01188">
    <property type="entry name" value="ELO"/>
    <property type="match status" value="1"/>
</dbReference>
<keyword evidence="6 10" id="KW-1133">Transmembrane helix</keyword>
<reference evidence="12 13" key="1">
    <citation type="submission" date="2024-03" db="EMBL/GenBank/DDBJ databases">
        <title>Adaptation during the transition from Ophiocordyceps entomopathogen to insect associate is accompanied by gene loss and intensified selection.</title>
        <authorList>
            <person name="Ward C.M."/>
            <person name="Onetto C.A."/>
            <person name="Borneman A.R."/>
        </authorList>
    </citation>
    <scope>NUCLEOTIDE SEQUENCE [LARGE SCALE GENOMIC DNA]</scope>
    <source>
        <strain evidence="12">AWRI1</strain>
        <tissue evidence="12">Single Adult Female</tissue>
    </source>
</reference>
<feature type="transmembrane region" description="Helical" evidence="10">
    <location>
        <begin position="79"/>
        <end position="98"/>
    </location>
</feature>
<dbReference type="GO" id="GO:0030148">
    <property type="term" value="P:sphingolipid biosynthetic process"/>
    <property type="evidence" value="ECO:0007669"/>
    <property type="project" value="TreeGrafter"/>
</dbReference>
<feature type="transmembrane region" description="Helical" evidence="10">
    <location>
        <begin position="210"/>
        <end position="234"/>
    </location>
</feature>
<name>A0AAN9U1L5_9HEMI</name>
<evidence type="ECO:0000256" key="3">
    <source>
        <dbReference type="ARBA" id="ARBA00022679"/>
    </source>
</evidence>
<comment type="catalytic activity">
    <reaction evidence="10">
        <text>a very-long-chain acyl-CoA + malonyl-CoA + H(+) = a very-long-chain 3-oxoacyl-CoA + CO2 + CoA</text>
        <dbReference type="Rhea" id="RHEA:32727"/>
        <dbReference type="ChEBI" id="CHEBI:15378"/>
        <dbReference type="ChEBI" id="CHEBI:16526"/>
        <dbReference type="ChEBI" id="CHEBI:57287"/>
        <dbReference type="ChEBI" id="CHEBI:57384"/>
        <dbReference type="ChEBI" id="CHEBI:90725"/>
        <dbReference type="ChEBI" id="CHEBI:90736"/>
        <dbReference type="EC" id="2.3.1.199"/>
    </reaction>
</comment>
<dbReference type="Pfam" id="PF01151">
    <property type="entry name" value="ELO"/>
    <property type="match status" value="1"/>
</dbReference>
<dbReference type="GO" id="GO:0042761">
    <property type="term" value="P:very long-chain fatty acid biosynthetic process"/>
    <property type="evidence" value="ECO:0007669"/>
    <property type="project" value="TreeGrafter"/>
</dbReference>
<keyword evidence="5 10" id="KW-0276">Fatty acid metabolism</keyword>
<dbReference type="GO" id="GO:0019367">
    <property type="term" value="P:fatty acid elongation, saturated fatty acid"/>
    <property type="evidence" value="ECO:0007669"/>
    <property type="project" value="TreeGrafter"/>
</dbReference>
<evidence type="ECO:0000256" key="10">
    <source>
        <dbReference type="RuleBase" id="RU361115"/>
    </source>
</evidence>
<evidence type="ECO:0000313" key="12">
    <source>
        <dbReference type="EMBL" id="KAK7603869.1"/>
    </source>
</evidence>
<evidence type="ECO:0000256" key="8">
    <source>
        <dbReference type="ARBA" id="ARBA00023136"/>
    </source>
</evidence>
<keyword evidence="8 10" id="KW-0472">Membrane</keyword>
<keyword evidence="13" id="KW-1185">Reference proteome</keyword>
<protein>
    <recommendedName>
        <fullName evidence="10">Elongation of very long chain fatty acids protein</fullName>
        <ecNumber evidence="10">2.3.1.199</ecNumber>
    </recommendedName>
    <alternativeName>
        <fullName evidence="10">Very-long-chain 3-oxoacyl-CoA synthase</fullName>
    </alternativeName>
</protein>
<dbReference type="PANTHER" id="PTHR11157">
    <property type="entry name" value="FATTY ACID ACYL TRANSFERASE-RELATED"/>
    <property type="match status" value="1"/>
</dbReference>
<evidence type="ECO:0000313" key="13">
    <source>
        <dbReference type="Proteomes" id="UP001367676"/>
    </source>
</evidence>
<accession>A0AAN9U1L5</accession>
<comment type="subcellular location">
    <subcellularLocation>
        <location evidence="1">Membrane</location>
        <topology evidence="1">Multi-pass membrane protein</topology>
    </subcellularLocation>
</comment>
<dbReference type="Proteomes" id="UP001367676">
    <property type="component" value="Unassembled WGS sequence"/>
</dbReference>
<dbReference type="InterPro" id="IPR030457">
    <property type="entry name" value="ELO_CS"/>
</dbReference>
<keyword evidence="9 10" id="KW-0275">Fatty acid biosynthesis</keyword>
<evidence type="ECO:0000256" key="6">
    <source>
        <dbReference type="ARBA" id="ARBA00022989"/>
    </source>
</evidence>
<feature type="transmembrane region" description="Helical" evidence="10">
    <location>
        <begin position="156"/>
        <end position="173"/>
    </location>
</feature>
<dbReference type="GO" id="GO:0034626">
    <property type="term" value="P:fatty acid elongation, polyunsaturated fatty acid"/>
    <property type="evidence" value="ECO:0007669"/>
    <property type="project" value="TreeGrafter"/>
</dbReference>
<keyword evidence="4 10" id="KW-0812">Transmembrane</keyword>
<proteinExistence type="inferred from homology"/>
<keyword evidence="3 10" id="KW-0808">Transferase</keyword>
<evidence type="ECO:0000256" key="2">
    <source>
        <dbReference type="ARBA" id="ARBA00022516"/>
    </source>
</evidence>
<organism evidence="12 13">
    <name type="scientific">Parthenolecanium corni</name>
    <dbReference type="NCBI Taxonomy" id="536013"/>
    <lineage>
        <taxon>Eukaryota</taxon>
        <taxon>Metazoa</taxon>
        <taxon>Ecdysozoa</taxon>
        <taxon>Arthropoda</taxon>
        <taxon>Hexapoda</taxon>
        <taxon>Insecta</taxon>
        <taxon>Pterygota</taxon>
        <taxon>Neoptera</taxon>
        <taxon>Paraneoptera</taxon>
        <taxon>Hemiptera</taxon>
        <taxon>Sternorrhyncha</taxon>
        <taxon>Coccoidea</taxon>
        <taxon>Coccidae</taxon>
        <taxon>Parthenolecanium</taxon>
    </lineage>
</organism>
<feature type="region of interest" description="Disordered" evidence="11">
    <location>
        <begin position="276"/>
        <end position="300"/>
    </location>
</feature>
<keyword evidence="7 10" id="KW-0443">Lipid metabolism</keyword>
<evidence type="ECO:0000256" key="4">
    <source>
        <dbReference type="ARBA" id="ARBA00022692"/>
    </source>
</evidence>
<evidence type="ECO:0000256" key="5">
    <source>
        <dbReference type="ARBA" id="ARBA00022832"/>
    </source>
</evidence>
<dbReference type="GO" id="GO:0009922">
    <property type="term" value="F:fatty acid elongase activity"/>
    <property type="evidence" value="ECO:0007669"/>
    <property type="project" value="UniProtKB-EC"/>
</dbReference>